<evidence type="ECO:0000259" key="13">
    <source>
        <dbReference type="Pfam" id="PF08245"/>
    </source>
</evidence>
<evidence type="ECO:0000256" key="1">
    <source>
        <dbReference type="ARBA" id="ARBA00001946"/>
    </source>
</evidence>
<keyword evidence="4 11" id="KW-0436">Ligase</keyword>
<evidence type="ECO:0000256" key="3">
    <source>
        <dbReference type="ARBA" id="ARBA00013025"/>
    </source>
</evidence>
<dbReference type="PANTHER" id="PTHR11136">
    <property type="entry name" value="FOLYLPOLYGLUTAMATE SYNTHASE-RELATED"/>
    <property type="match status" value="1"/>
</dbReference>
<dbReference type="Pfam" id="PF08245">
    <property type="entry name" value="Mur_ligase_M"/>
    <property type="match status" value="1"/>
</dbReference>
<dbReference type="GO" id="GO:0009252">
    <property type="term" value="P:peptidoglycan biosynthetic process"/>
    <property type="evidence" value="ECO:0007669"/>
    <property type="project" value="UniProtKB-UniPathway"/>
</dbReference>
<evidence type="ECO:0000256" key="10">
    <source>
        <dbReference type="ARBA" id="ARBA00047493"/>
    </source>
</evidence>
<name>A0A074IYB8_STRSL</name>
<dbReference type="NCBIfam" id="TIGR01499">
    <property type="entry name" value="folC"/>
    <property type="match status" value="1"/>
</dbReference>
<protein>
    <recommendedName>
        <fullName evidence="3">tetrahydrofolate synthase</fullName>
        <ecNumber evidence="3">6.3.2.17</ecNumber>
    </recommendedName>
    <alternativeName>
        <fullName evidence="9">Tetrahydrofolylpolyglutamate synthase</fullName>
    </alternativeName>
</protein>
<keyword evidence="8" id="KW-0460">Magnesium</keyword>
<keyword evidence="5" id="KW-0479">Metal-binding</keyword>
<dbReference type="PANTHER" id="PTHR11136:SF0">
    <property type="entry name" value="DIHYDROFOLATE SYNTHETASE-RELATED"/>
    <property type="match status" value="1"/>
</dbReference>
<sequence length="418" mass="47345">MNYTETLNFIHSFKGNGRRPQLERMRWLLKQAGNPQTHFPTVHIVGTNGKGSTTSYLQNILTKSGYQVGTFTSPYITRFNERISINGTEIPDKDLISLVAKAQVLLDDLEEHTAFDRPTEFELVTLLMFLYFDLKQVDMAIIEAGIGGRLDSTNVLSPELVICTSIGFDHTETLGDSLLDIANHKAGVMRENTPILLGRVSTEVEHFFNQKSHDLQAPLAVIDREIQLLPQDNQTIQVSYDHWESPDLKLPMLGRHQENNAGLAVTAAHLLTPTFPKITNKSIQDGICDTHWPGRSEWIGNNIYLDGAHNPQGIVSLKQVLKDNFANRRVHILFAGLRRKPLADLLEELKDYDITVTSFDFFEALPLDDYPKDFKRVADYRDWLAQAESANSDDLFVVTGSLYFISEVRNYLINERKA</sequence>
<dbReference type="EMBL" id="JJMT01000012">
    <property type="protein sequence ID" value="KEO45267.1"/>
    <property type="molecule type" value="Genomic_DNA"/>
</dbReference>
<evidence type="ECO:0000256" key="2">
    <source>
        <dbReference type="ARBA" id="ARBA00008276"/>
    </source>
</evidence>
<dbReference type="InterPro" id="IPR036565">
    <property type="entry name" value="Mur-like_cat_sf"/>
</dbReference>
<evidence type="ECO:0000256" key="7">
    <source>
        <dbReference type="ARBA" id="ARBA00022840"/>
    </source>
</evidence>
<keyword evidence="7 11" id="KW-0067">ATP-binding</keyword>
<dbReference type="Pfam" id="PF02875">
    <property type="entry name" value="Mur_ligase_C"/>
    <property type="match status" value="1"/>
</dbReference>
<dbReference type="GO" id="GO:0005737">
    <property type="term" value="C:cytoplasm"/>
    <property type="evidence" value="ECO:0007669"/>
    <property type="project" value="TreeGrafter"/>
</dbReference>
<dbReference type="SUPFAM" id="SSF53244">
    <property type="entry name" value="MurD-like peptide ligases, peptide-binding domain"/>
    <property type="match status" value="1"/>
</dbReference>
<evidence type="ECO:0000256" key="11">
    <source>
        <dbReference type="PIRNR" id="PIRNR001563"/>
    </source>
</evidence>
<dbReference type="InterPro" id="IPR001645">
    <property type="entry name" value="Folylpolyglutamate_synth"/>
</dbReference>
<feature type="domain" description="Mur ligase central" evidence="13">
    <location>
        <begin position="45"/>
        <end position="268"/>
    </location>
</feature>
<dbReference type="UniPathway" id="UPA00219"/>
<comment type="similarity">
    <text evidence="2 11">Belongs to the folylpolyglutamate synthase family.</text>
</comment>
<dbReference type="EC" id="6.3.2.17" evidence="3"/>
<dbReference type="GO" id="GO:0004326">
    <property type="term" value="F:tetrahydrofolylpolyglutamate synthase activity"/>
    <property type="evidence" value="ECO:0007669"/>
    <property type="project" value="UniProtKB-EC"/>
</dbReference>
<dbReference type="PROSITE" id="PS01012">
    <property type="entry name" value="FOLYLPOLYGLU_SYNT_2"/>
    <property type="match status" value="1"/>
</dbReference>
<accession>A0A074IYB8</accession>
<dbReference type="InterPro" id="IPR036615">
    <property type="entry name" value="Mur_ligase_C_dom_sf"/>
</dbReference>
<reference evidence="14 15" key="1">
    <citation type="submission" date="2014-04" db="EMBL/GenBank/DDBJ databases">
        <title>Variable characteristics of bacteriocin-producing Streptococcus salivarius strains isolated from Malaysian subjects.</title>
        <authorList>
            <person name="Philip K."/>
            <person name="Barbour A."/>
        </authorList>
    </citation>
    <scope>NUCLEOTIDE SEQUENCE [LARGE SCALE GENOMIC DNA]</scope>
    <source>
        <strain evidence="14 15">NU10</strain>
    </source>
</reference>
<dbReference type="Gene3D" id="3.40.1190.10">
    <property type="entry name" value="Mur-like, catalytic domain"/>
    <property type="match status" value="1"/>
</dbReference>
<evidence type="ECO:0000256" key="8">
    <source>
        <dbReference type="ARBA" id="ARBA00022842"/>
    </source>
</evidence>
<comment type="caution">
    <text evidence="14">The sequence shown here is derived from an EMBL/GenBank/DDBJ whole genome shotgun (WGS) entry which is preliminary data.</text>
</comment>
<dbReference type="Gene3D" id="3.90.190.20">
    <property type="entry name" value="Mur ligase, C-terminal domain"/>
    <property type="match status" value="1"/>
</dbReference>
<dbReference type="GO" id="GO:0008841">
    <property type="term" value="F:dihydrofolate synthase activity"/>
    <property type="evidence" value="ECO:0007669"/>
    <property type="project" value="TreeGrafter"/>
</dbReference>
<comment type="catalytic activity">
    <reaction evidence="10">
        <text>(6S)-5,6,7,8-tetrahydrofolyl-(gamma-L-Glu)(n) + L-glutamate + ATP = (6S)-5,6,7,8-tetrahydrofolyl-(gamma-L-Glu)(n+1) + ADP + phosphate + H(+)</text>
        <dbReference type="Rhea" id="RHEA:10580"/>
        <dbReference type="Rhea" id="RHEA-COMP:14738"/>
        <dbReference type="Rhea" id="RHEA-COMP:14740"/>
        <dbReference type="ChEBI" id="CHEBI:15378"/>
        <dbReference type="ChEBI" id="CHEBI:29985"/>
        <dbReference type="ChEBI" id="CHEBI:30616"/>
        <dbReference type="ChEBI" id="CHEBI:43474"/>
        <dbReference type="ChEBI" id="CHEBI:141005"/>
        <dbReference type="ChEBI" id="CHEBI:456216"/>
        <dbReference type="EC" id="6.3.2.17"/>
    </reaction>
</comment>
<proteinExistence type="inferred from homology"/>
<evidence type="ECO:0000256" key="4">
    <source>
        <dbReference type="ARBA" id="ARBA00022598"/>
    </source>
</evidence>
<dbReference type="AlphaFoldDB" id="A0A074IYB8"/>
<evidence type="ECO:0000256" key="6">
    <source>
        <dbReference type="ARBA" id="ARBA00022741"/>
    </source>
</evidence>
<evidence type="ECO:0000256" key="5">
    <source>
        <dbReference type="ARBA" id="ARBA00022723"/>
    </source>
</evidence>
<dbReference type="InterPro" id="IPR018109">
    <property type="entry name" value="Folylpolyglutamate_synth_CS"/>
</dbReference>
<comment type="cofactor">
    <cofactor evidence="1">
        <name>Mg(2+)</name>
        <dbReference type="ChEBI" id="CHEBI:18420"/>
    </cofactor>
</comment>
<gene>
    <name evidence="14" type="ORF">DL07_02040</name>
</gene>
<organism evidence="14 15">
    <name type="scientific">Streptococcus salivarius</name>
    <dbReference type="NCBI Taxonomy" id="1304"/>
    <lineage>
        <taxon>Bacteria</taxon>
        <taxon>Bacillati</taxon>
        <taxon>Bacillota</taxon>
        <taxon>Bacilli</taxon>
        <taxon>Lactobacillales</taxon>
        <taxon>Streptococcaceae</taxon>
        <taxon>Streptococcus</taxon>
    </lineage>
</organism>
<evidence type="ECO:0000259" key="12">
    <source>
        <dbReference type="Pfam" id="PF02875"/>
    </source>
</evidence>
<evidence type="ECO:0000256" key="9">
    <source>
        <dbReference type="ARBA" id="ARBA00030592"/>
    </source>
</evidence>
<feature type="domain" description="Mur ligase C-terminal" evidence="12">
    <location>
        <begin position="294"/>
        <end position="401"/>
    </location>
</feature>
<dbReference type="PIRSF" id="PIRSF001563">
    <property type="entry name" value="Folylpolyglu_synth"/>
    <property type="match status" value="1"/>
</dbReference>
<dbReference type="SUPFAM" id="SSF53623">
    <property type="entry name" value="MurD-like peptide ligases, catalytic domain"/>
    <property type="match status" value="1"/>
</dbReference>
<evidence type="ECO:0000313" key="15">
    <source>
        <dbReference type="Proteomes" id="UP000027855"/>
    </source>
</evidence>
<dbReference type="Proteomes" id="UP000027855">
    <property type="component" value="Unassembled WGS sequence"/>
</dbReference>
<dbReference type="InterPro" id="IPR004101">
    <property type="entry name" value="Mur_ligase_C"/>
</dbReference>
<dbReference type="RefSeq" id="WP_037601847.1">
    <property type="nucleotide sequence ID" value="NZ_JJMS01000013.1"/>
</dbReference>
<keyword evidence="6 11" id="KW-0547">Nucleotide-binding</keyword>
<dbReference type="GO" id="GO:0046872">
    <property type="term" value="F:metal ion binding"/>
    <property type="evidence" value="ECO:0007669"/>
    <property type="project" value="UniProtKB-KW"/>
</dbReference>
<dbReference type="InterPro" id="IPR013221">
    <property type="entry name" value="Mur_ligase_cen"/>
</dbReference>
<dbReference type="GO" id="GO:0005524">
    <property type="term" value="F:ATP binding"/>
    <property type="evidence" value="ECO:0007669"/>
    <property type="project" value="UniProtKB-KW"/>
</dbReference>
<dbReference type="FunFam" id="3.40.1190.10:FF:000011">
    <property type="entry name" value="Folylpolyglutamate synthase/dihydrofolate synthase"/>
    <property type="match status" value="1"/>
</dbReference>
<evidence type="ECO:0000313" key="14">
    <source>
        <dbReference type="EMBL" id="KEO45267.1"/>
    </source>
</evidence>